<evidence type="ECO:0000313" key="2">
    <source>
        <dbReference type="EMBL" id="KIJ05783.1"/>
    </source>
</evidence>
<feature type="compositionally biased region" description="Basic residues" evidence="1">
    <location>
        <begin position="54"/>
        <end position="70"/>
    </location>
</feature>
<name>A0A0C9T2P7_PAXIN</name>
<reference evidence="2 3" key="1">
    <citation type="submission" date="2014-06" db="EMBL/GenBank/DDBJ databases">
        <authorList>
            <consortium name="DOE Joint Genome Institute"/>
            <person name="Kuo A."/>
            <person name="Kohler A."/>
            <person name="Nagy L.G."/>
            <person name="Floudas D."/>
            <person name="Copeland A."/>
            <person name="Barry K.W."/>
            <person name="Cichocki N."/>
            <person name="Veneault-Fourrey C."/>
            <person name="LaButti K."/>
            <person name="Lindquist E.A."/>
            <person name="Lipzen A."/>
            <person name="Lundell T."/>
            <person name="Morin E."/>
            <person name="Murat C."/>
            <person name="Sun H."/>
            <person name="Tunlid A."/>
            <person name="Henrissat B."/>
            <person name="Grigoriev I.V."/>
            <person name="Hibbett D.S."/>
            <person name="Martin F."/>
            <person name="Nordberg H.P."/>
            <person name="Cantor M.N."/>
            <person name="Hua S.X."/>
        </authorList>
    </citation>
    <scope>NUCLEOTIDE SEQUENCE [LARGE SCALE GENOMIC DNA]</scope>
    <source>
        <strain evidence="2 3">ATCC 200175</strain>
    </source>
</reference>
<feature type="region of interest" description="Disordered" evidence="1">
    <location>
        <begin position="1"/>
        <end position="154"/>
    </location>
</feature>
<dbReference type="AlphaFoldDB" id="A0A0C9T2P7"/>
<dbReference type="HOGENOM" id="CLU_1704794_0_0_1"/>
<organism evidence="2 3">
    <name type="scientific">Paxillus involutus ATCC 200175</name>
    <dbReference type="NCBI Taxonomy" id="664439"/>
    <lineage>
        <taxon>Eukaryota</taxon>
        <taxon>Fungi</taxon>
        <taxon>Dikarya</taxon>
        <taxon>Basidiomycota</taxon>
        <taxon>Agaricomycotina</taxon>
        <taxon>Agaricomycetes</taxon>
        <taxon>Agaricomycetidae</taxon>
        <taxon>Boletales</taxon>
        <taxon>Paxilineae</taxon>
        <taxon>Paxillaceae</taxon>
        <taxon>Paxillus</taxon>
    </lineage>
</organism>
<feature type="compositionally biased region" description="Basic and acidic residues" evidence="1">
    <location>
        <begin position="71"/>
        <end position="90"/>
    </location>
</feature>
<dbReference type="Proteomes" id="UP000053647">
    <property type="component" value="Unassembled WGS sequence"/>
</dbReference>
<proteinExistence type="predicted"/>
<protein>
    <submittedName>
        <fullName evidence="2">Uncharacterized protein</fullName>
    </submittedName>
</protein>
<reference evidence="3" key="2">
    <citation type="submission" date="2015-01" db="EMBL/GenBank/DDBJ databases">
        <title>Evolutionary Origins and Diversification of the Mycorrhizal Mutualists.</title>
        <authorList>
            <consortium name="DOE Joint Genome Institute"/>
            <consortium name="Mycorrhizal Genomics Consortium"/>
            <person name="Kohler A."/>
            <person name="Kuo A."/>
            <person name="Nagy L.G."/>
            <person name="Floudas D."/>
            <person name="Copeland A."/>
            <person name="Barry K.W."/>
            <person name="Cichocki N."/>
            <person name="Veneault-Fourrey C."/>
            <person name="LaButti K."/>
            <person name="Lindquist E.A."/>
            <person name="Lipzen A."/>
            <person name="Lundell T."/>
            <person name="Morin E."/>
            <person name="Murat C."/>
            <person name="Riley R."/>
            <person name="Ohm R."/>
            <person name="Sun H."/>
            <person name="Tunlid A."/>
            <person name="Henrissat B."/>
            <person name="Grigoriev I.V."/>
            <person name="Hibbett D.S."/>
            <person name="Martin F."/>
        </authorList>
    </citation>
    <scope>NUCLEOTIDE SEQUENCE [LARGE SCALE GENOMIC DNA]</scope>
    <source>
        <strain evidence="3">ATCC 200175</strain>
    </source>
</reference>
<evidence type="ECO:0000313" key="3">
    <source>
        <dbReference type="Proteomes" id="UP000053647"/>
    </source>
</evidence>
<feature type="compositionally biased region" description="Polar residues" evidence="1">
    <location>
        <begin position="31"/>
        <end position="53"/>
    </location>
</feature>
<sequence length="154" mass="17546">MEGRRCAHHDHTLHIHKTPAQPHDHAKRRASTQGVDSQACTASMATPAVSTHSTNKRKTRRQGRGRKVRETKRNEGDKGRQGRRSADERQKMRRQGADDLPTPSTRRQHAKHRTSTPGVDSRCAPQVRPPQQLTRSTNTRRDEEVKEGREDEGR</sequence>
<evidence type="ECO:0000256" key="1">
    <source>
        <dbReference type="SAM" id="MobiDB-lite"/>
    </source>
</evidence>
<feature type="compositionally biased region" description="Basic and acidic residues" evidence="1">
    <location>
        <begin position="1"/>
        <end position="13"/>
    </location>
</feature>
<dbReference type="EMBL" id="KN820718">
    <property type="protein sequence ID" value="KIJ05783.1"/>
    <property type="molecule type" value="Genomic_DNA"/>
</dbReference>
<keyword evidence="3" id="KW-1185">Reference proteome</keyword>
<feature type="compositionally biased region" description="Basic and acidic residues" evidence="1">
    <location>
        <begin position="139"/>
        <end position="154"/>
    </location>
</feature>
<gene>
    <name evidence="2" type="ORF">PAXINDRAFT_20982</name>
</gene>
<accession>A0A0C9T2P7</accession>